<dbReference type="OrthoDB" id="9104200at2"/>
<name>A0A1H7KTH1_9BURK</name>
<evidence type="ECO:0008006" key="5">
    <source>
        <dbReference type="Google" id="ProtNLM"/>
    </source>
</evidence>
<organism evidence="3 4">
    <name type="scientific">Paraburkholderia caballeronis</name>
    <dbReference type="NCBI Taxonomy" id="416943"/>
    <lineage>
        <taxon>Bacteria</taxon>
        <taxon>Pseudomonadati</taxon>
        <taxon>Pseudomonadota</taxon>
        <taxon>Betaproteobacteria</taxon>
        <taxon>Burkholderiales</taxon>
        <taxon>Burkholderiaceae</taxon>
        <taxon>Paraburkholderia</taxon>
    </lineage>
</organism>
<feature type="region of interest" description="Disordered" evidence="1">
    <location>
        <begin position="73"/>
        <end position="104"/>
    </location>
</feature>
<feature type="chain" id="PRO_5030029025" description="DUF4148 domain-containing protein" evidence="2">
    <location>
        <begin position="22"/>
        <end position="119"/>
    </location>
</feature>
<evidence type="ECO:0000256" key="1">
    <source>
        <dbReference type="SAM" id="MobiDB-lite"/>
    </source>
</evidence>
<dbReference type="STRING" id="416943.SAMN05445871_4156"/>
<dbReference type="InterPro" id="IPR025421">
    <property type="entry name" value="DUF4148"/>
</dbReference>
<evidence type="ECO:0000313" key="3">
    <source>
        <dbReference type="EMBL" id="SEK89365.1"/>
    </source>
</evidence>
<evidence type="ECO:0000256" key="2">
    <source>
        <dbReference type="SAM" id="SignalP"/>
    </source>
</evidence>
<feature type="signal peptide" evidence="2">
    <location>
        <begin position="1"/>
        <end position="21"/>
    </location>
</feature>
<reference evidence="4" key="1">
    <citation type="submission" date="2016-10" db="EMBL/GenBank/DDBJ databases">
        <authorList>
            <person name="Varghese N."/>
            <person name="Submissions S."/>
        </authorList>
    </citation>
    <scope>NUCLEOTIDE SEQUENCE [LARGE SCALE GENOMIC DNA]</scope>
    <source>
        <strain evidence="4">LMG 26416</strain>
    </source>
</reference>
<gene>
    <name evidence="3" type="ORF">SAMN05192542_10423</name>
</gene>
<dbReference type="EMBL" id="FOAJ01000004">
    <property type="protein sequence ID" value="SEK89365.1"/>
    <property type="molecule type" value="Genomic_DNA"/>
</dbReference>
<dbReference type="Pfam" id="PF13663">
    <property type="entry name" value="DUF4148"/>
    <property type="match status" value="1"/>
</dbReference>
<sequence length="119" mass="11914">MKALAILAVVGALAAPAVTFAQTTSAPLTRAQVRAELIQLEQAGYRPSAGDDANYPSDILAAEAKVAAENNAQQTNDAMGGVPLGSSSASGARMPMPTSGAKPSACVGPASFCNLYFGS</sequence>
<dbReference type="RefSeq" id="WP_090548255.1">
    <property type="nucleotide sequence ID" value="NZ_FNSR01000002.1"/>
</dbReference>
<dbReference type="AlphaFoldDB" id="A0A1H7KTH1"/>
<protein>
    <recommendedName>
        <fullName evidence="5">DUF4148 domain-containing protein</fullName>
    </recommendedName>
</protein>
<accession>A0A1H7KTH1</accession>
<keyword evidence="4" id="KW-1185">Reference proteome</keyword>
<proteinExistence type="predicted"/>
<dbReference type="Proteomes" id="UP000199120">
    <property type="component" value="Unassembled WGS sequence"/>
</dbReference>
<evidence type="ECO:0000313" key="4">
    <source>
        <dbReference type="Proteomes" id="UP000199120"/>
    </source>
</evidence>
<keyword evidence="2" id="KW-0732">Signal</keyword>